<dbReference type="GO" id="GO:0019622">
    <property type="term" value="P:3-(3-hydroxy)phenylpropionate catabolic process"/>
    <property type="evidence" value="ECO:0007669"/>
    <property type="project" value="TreeGrafter"/>
</dbReference>
<protein>
    <submittedName>
        <fullName evidence="4">Bifunctional 3-(3-hydroxy-phenyl)propionate/3-hydroxycinnamic acid hydroxylase</fullName>
    </submittedName>
</protein>
<name>A0A848KYJ0_9ACTN</name>
<evidence type="ECO:0000259" key="3">
    <source>
        <dbReference type="Pfam" id="PF01494"/>
    </source>
</evidence>
<proteinExistence type="predicted"/>
<evidence type="ECO:0000256" key="1">
    <source>
        <dbReference type="ARBA" id="ARBA00023002"/>
    </source>
</evidence>
<organism evidence="4 5">
    <name type="scientific">Gordonia asplenii</name>
    <dbReference type="NCBI Taxonomy" id="2725283"/>
    <lineage>
        <taxon>Bacteria</taxon>
        <taxon>Bacillati</taxon>
        <taxon>Actinomycetota</taxon>
        <taxon>Actinomycetes</taxon>
        <taxon>Mycobacteriales</taxon>
        <taxon>Gordoniaceae</taxon>
        <taxon>Gordonia</taxon>
    </lineage>
</organism>
<dbReference type="Gene3D" id="3.30.70.2450">
    <property type="match status" value="1"/>
</dbReference>
<feature type="domain" description="FAD-binding" evidence="3">
    <location>
        <begin position="3"/>
        <end position="357"/>
    </location>
</feature>
<dbReference type="AlphaFoldDB" id="A0A848KYJ0"/>
<dbReference type="RefSeq" id="WP_170193991.1">
    <property type="nucleotide sequence ID" value="NZ_JABBNB010000008.1"/>
</dbReference>
<comment type="caution">
    <text evidence="4">The sequence shown here is derived from an EMBL/GenBank/DDBJ whole genome shotgun (WGS) entry which is preliminary data.</text>
</comment>
<dbReference type="GO" id="GO:0008688">
    <property type="term" value="F:3-(3-hydroxyphenyl)propionate hydroxylase activity"/>
    <property type="evidence" value="ECO:0007669"/>
    <property type="project" value="TreeGrafter"/>
</dbReference>
<dbReference type="GO" id="GO:0071949">
    <property type="term" value="F:FAD binding"/>
    <property type="evidence" value="ECO:0007669"/>
    <property type="project" value="InterPro"/>
</dbReference>
<gene>
    <name evidence="4" type="ORF">HH308_09695</name>
</gene>
<evidence type="ECO:0000313" key="5">
    <source>
        <dbReference type="Proteomes" id="UP000550729"/>
    </source>
</evidence>
<dbReference type="Gene3D" id="3.50.50.60">
    <property type="entry name" value="FAD/NAD(P)-binding domain"/>
    <property type="match status" value="1"/>
</dbReference>
<dbReference type="EMBL" id="JABBNB010000008">
    <property type="protein sequence ID" value="NMO01483.1"/>
    <property type="molecule type" value="Genomic_DNA"/>
</dbReference>
<keyword evidence="1" id="KW-0560">Oxidoreductase</keyword>
<dbReference type="Pfam" id="PF01494">
    <property type="entry name" value="FAD_binding_3"/>
    <property type="match status" value="1"/>
</dbReference>
<dbReference type="PANTHER" id="PTHR43476:SF3">
    <property type="entry name" value="FAD-BINDING MONOOXYGENASE"/>
    <property type="match status" value="1"/>
</dbReference>
<dbReference type="InterPro" id="IPR002938">
    <property type="entry name" value="FAD-bd"/>
</dbReference>
<dbReference type="PRINTS" id="PR00420">
    <property type="entry name" value="RNGMNOXGNASE"/>
</dbReference>
<dbReference type="SUPFAM" id="SSF51905">
    <property type="entry name" value="FAD/NAD(P)-binding domain"/>
    <property type="match status" value="1"/>
</dbReference>
<evidence type="ECO:0000256" key="2">
    <source>
        <dbReference type="SAM" id="MobiDB-lite"/>
    </source>
</evidence>
<accession>A0A848KYJ0</accession>
<dbReference type="PANTHER" id="PTHR43476">
    <property type="entry name" value="3-(3-HYDROXY-PHENYL)PROPIONATE/3-HYDROXYCINNAMIC ACID HYDROXYLASE"/>
    <property type="match status" value="1"/>
</dbReference>
<keyword evidence="5" id="KW-1185">Reference proteome</keyword>
<dbReference type="Proteomes" id="UP000550729">
    <property type="component" value="Unassembled WGS sequence"/>
</dbReference>
<dbReference type="InterPro" id="IPR050631">
    <property type="entry name" value="PheA/TfdB_FAD_monoxygenase"/>
</dbReference>
<evidence type="ECO:0000313" key="4">
    <source>
        <dbReference type="EMBL" id="NMO01483.1"/>
    </source>
</evidence>
<sequence length="574" mass="63958">MNDYDVAVVGLGPTGLTLAHLLGRRGLSVLVLEREPQFYGNARAVYTDDEALRVFQTAGVADDIHEDMNVDSAVQWVTADGEVLVQFRQPQRPLWWPVTNFFYQPYLETKLADTLTRYPNVEVRRGREVVDFHQDADGVTVVHAAATGSQYGKQDNAVDESTRETVRASYLVGADGGRSIIRTRLGIDMSGKSFPERWLVVDLSAKEGTDPFRHLPYFDFVCDPDMPTVSCPQPGRHHRFEFNLSDDDEKDEFESDETVSRLIGRYVDVDEVNVERRLVYTFNAVIADRWREGRILLAGDAAHMTPQFIGQGMNAGVRDADNLSWKLHAVLQHGADPAILDSYESERRHHAKSMIDLSVFNKSLVSVQNSGLAQTRDIALRTALHVPALGGWVRRAGMKPKPRFRRGEYLGLDRARIRGIEGTLPPQPVVRRYDGQRVRLDDALGIGWAVIGFETDPREALGADTATWERLGASFATVYRAGGRPQGRIGDGRRNAGLLDLEDTEGRLTAWLCRAGHRPGTVLVLRPDKYVFGASRDAAELTRQLQRRVAPSGDDSRTVTRTDATTPTEAGRPA</sequence>
<reference evidence="4 5" key="1">
    <citation type="submission" date="2020-04" db="EMBL/GenBank/DDBJ databases">
        <title>Gordonia sp. nov. TBRC 11910.</title>
        <authorList>
            <person name="Suriyachadkun C."/>
        </authorList>
    </citation>
    <scope>NUCLEOTIDE SEQUENCE [LARGE SCALE GENOMIC DNA]</scope>
    <source>
        <strain evidence="4 5">TBRC 11910</strain>
    </source>
</reference>
<dbReference type="NCBIfam" id="NF004829">
    <property type="entry name" value="PRK06183.1-3"/>
    <property type="match status" value="1"/>
</dbReference>
<dbReference type="InterPro" id="IPR036188">
    <property type="entry name" value="FAD/NAD-bd_sf"/>
</dbReference>
<feature type="region of interest" description="Disordered" evidence="2">
    <location>
        <begin position="546"/>
        <end position="574"/>
    </location>
</feature>